<dbReference type="Proteomes" id="UP000276133">
    <property type="component" value="Unassembled WGS sequence"/>
</dbReference>
<sequence>MYVIAVEKVVIIFTLIVVVVVVNIAVTQSTCVDVVYKDTSYQLLSVLPMVTLGMPISSDHRTPREHPV</sequence>
<keyword evidence="1" id="KW-1133">Transmembrane helix</keyword>
<proteinExistence type="predicted"/>
<gene>
    <name evidence="2" type="ORF">BpHYR1_026650</name>
</gene>
<dbReference type="AlphaFoldDB" id="A0A3M7RMH3"/>
<keyword evidence="1" id="KW-0472">Membrane</keyword>
<protein>
    <submittedName>
        <fullName evidence="2">Uncharacterized protein</fullName>
    </submittedName>
</protein>
<dbReference type="EMBL" id="REGN01003055">
    <property type="protein sequence ID" value="RNA24736.1"/>
    <property type="molecule type" value="Genomic_DNA"/>
</dbReference>
<keyword evidence="3" id="KW-1185">Reference proteome</keyword>
<reference evidence="2 3" key="1">
    <citation type="journal article" date="2018" name="Sci. Rep.">
        <title>Genomic signatures of local adaptation to the degree of environmental predictability in rotifers.</title>
        <authorList>
            <person name="Franch-Gras L."/>
            <person name="Hahn C."/>
            <person name="Garcia-Roger E.M."/>
            <person name="Carmona M.J."/>
            <person name="Serra M."/>
            <person name="Gomez A."/>
        </authorList>
    </citation>
    <scope>NUCLEOTIDE SEQUENCE [LARGE SCALE GENOMIC DNA]</scope>
    <source>
        <strain evidence="2">HYR1</strain>
    </source>
</reference>
<evidence type="ECO:0000313" key="3">
    <source>
        <dbReference type="Proteomes" id="UP000276133"/>
    </source>
</evidence>
<keyword evidence="1" id="KW-0812">Transmembrane</keyword>
<evidence type="ECO:0000313" key="2">
    <source>
        <dbReference type="EMBL" id="RNA24736.1"/>
    </source>
</evidence>
<evidence type="ECO:0000256" key="1">
    <source>
        <dbReference type="SAM" id="Phobius"/>
    </source>
</evidence>
<comment type="caution">
    <text evidence="2">The sequence shown here is derived from an EMBL/GenBank/DDBJ whole genome shotgun (WGS) entry which is preliminary data.</text>
</comment>
<feature type="transmembrane region" description="Helical" evidence="1">
    <location>
        <begin position="9"/>
        <end position="27"/>
    </location>
</feature>
<organism evidence="2 3">
    <name type="scientific">Brachionus plicatilis</name>
    <name type="common">Marine rotifer</name>
    <name type="synonym">Brachionus muelleri</name>
    <dbReference type="NCBI Taxonomy" id="10195"/>
    <lineage>
        <taxon>Eukaryota</taxon>
        <taxon>Metazoa</taxon>
        <taxon>Spiralia</taxon>
        <taxon>Gnathifera</taxon>
        <taxon>Rotifera</taxon>
        <taxon>Eurotatoria</taxon>
        <taxon>Monogononta</taxon>
        <taxon>Pseudotrocha</taxon>
        <taxon>Ploima</taxon>
        <taxon>Brachionidae</taxon>
        <taxon>Brachionus</taxon>
    </lineage>
</organism>
<accession>A0A3M7RMH3</accession>
<name>A0A3M7RMH3_BRAPC</name>